<keyword evidence="8" id="KW-1185">Reference proteome</keyword>
<evidence type="ECO:0000256" key="5">
    <source>
        <dbReference type="ARBA" id="ARBA00022691"/>
    </source>
</evidence>
<dbReference type="EMBL" id="JACSNQ010000003">
    <property type="protein sequence ID" value="MBM6774453.1"/>
    <property type="molecule type" value="Genomic_DNA"/>
</dbReference>
<dbReference type="GO" id="GO:0032259">
    <property type="term" value="P:methylation"/>
    <property type="evidence" value="ECO:0007669"/>
    <property type="project" value="UniProtKB-KW"/>
</dbReference>
<dbReference type="Gene3D" id="3.40.50.150">
    <property type="entry name" value="Vaccinia Virus protein VP39"/>
    <property type="match status" value="1"/>
</dbReference>
<dbReference type="InterPro" id="IPR003682">
    <property type="entry name" value="rRNA_ssu_MeTfrase_G"/>
</dbReference>
<dbReference type="InterPro" id="IPR029063">
    <property type="entry name" value="SAM-dependent_MTases_sf"/>
</dbReference>
<keyword evidence="3 6" id="KW-0489">Methyltransferase</keyword>
<comment type="subcellular location">
    <subcellularLocation>
        <location evidence="6">Cytoplasm</location>
    </subcellularLocation>
</comment>
<dbReference type="Proteomes" id="UP000712527">
    <property type="component" value="Unassembled WGS sequence"/>
</dbReference>
<evidence type="ECO:0000256" key="6">
    <source>
        <dbReference type="HAMAP-Rule" id="MF_00074"/>
    </source>
</evidence>
<name>A0ABS2F1N7_9ACTN</name>
<evidence type="ECO:0000313" key="7">
    <source>
        <dbReference type="EMBL" id="MBM6774453.1"/>
    </source>
</evidence>
<dbReference type="Pfam" id="PF02527">
    <property type="entry name" value="GidB"/>
    <property type="match status" value="1"/>
</dbReference>
<keyword evidence="5 6" id="KW-0949">S-adenosyl-L-methionine</keyword>
<evidence type="ECO:0000313" key="8">
    <source>
        <dbReference type="Proteomes" id="UP000712527"/>
    </source>
</evidence>
<reference evidence="7 8" key="1">
    <citation type="journal article" date="2021" name="Sci. Rep.">
        <title>The distribution of antibiotic resistance genes in chicken gut microbiota commensals.</title>
        <authorList>
            <person name="Juricova H."/>
            <person name="Matiasovicova J."/>
            <person name="Kubasova T."/>
            <person name="Cejkova D."/>
            <person name="Rychlik I."/>
        </authorList>
    </citation>
    <scope>NUCLEOTIDE SEQUENCE [LARGE SCALE GENOMIC DNA]</scope>
    <source>
        <strain evidence="7 8">An794</strain>
    </source>
</reference>
<dbReference type="HAMAP" id="MF_00074">
    <property type="entry name" value="16SrRNA_methyltr_G"/>
    <property type="match status" value="1"/>
</dbReference>
<feature type="binding site" evidence="6">
    <location>
        <position position="158"/>
    </location>
    <ligand>
        <name>S-adenosyl-L-methionine</name>
        <dbReference type="ChEBI" id="CHEBI:59789"/>
    </ligand>
</feature>
<comment type="similarity">
    <text evidence="6">Belongs to the methyltransferase superfamily. RNA methyltransferase RsmG family.</text>
</comment>
<comment type="function">
    <text evidence="6">Specifically methylates the N7 position of a guanine in 16S rRNA.</text>
</comment>
<evidence type="ECO:0000256" key="1">
    <source>
        <dbReference type="ARBA" id="ARBA00022490"/>
    </source>
</evidence>
<dbReference type="PIRSF" id="PIRSF003078">
    <property type="entry name" value="GidB"/>
    <property type="match status" value="1"/>
</dbReference>
<dbReference type="GO" id="GO:0008168">
    <property type="term" value="F:methyltransferase activity"/>
    <property type="evidence" value="ECO:0007669"/>
    <property type="project" value="UniProtKB-KW"/>
</dbReference>
<dbReference type="PANTHER" id="PTHR31760">
    <property type="entry name" value="S-ADENOSYL-L-METHIONINE-DEPENDENT METHYLTRANSFERASES SUPERFAMILY PROTEIN"/>
    <property type="match status" value="1"/>
</dbReference>
<feature type="binding site" evidence="6">
    <location>
        <begin position="141"/>
        <end position="142"/>
    </location>
    <ligand>
        <name>S-adenosyl-L-methionine</name>
        <dbReference type="ChEBI" id="CHEBI:59789"/>
    </ligand>
</feature>
<keyword evidence="2 6" id="KW-0698">rRNA processing</keyword>
<dbReference type="EC" id="2.1.1.-" evidence="6"/>
<comment type="caution">
    <text evidence="7">The sequence shown here is derived from an EMBL/GenBank/DDBJ whole genome shotgun (WGS) entry which is preliminary data.</text>
</comment>
<dbReference type="NCBIfam" id="TIGR00138">
    <property type="entry name" value="rsmG_gidB"/>
    <property type="match status" value="1"/>
</dbReference>
<comment type="caution">
    <text evidence="6">Lacks conserved residue(s) required for the propagation of feature annotation.</text>
</comment>
<feature type="binding site" evidence="6">
    <location>
        <position position="91"/>
    </location>
    <ligand>
        <name>S-adenosyl-L-methionine</name>
        <dbReference type="ChEBI" id="CHEBI:59789"/>
    </ligand>
</feature>
<proteinExistence type="inferred from homology"/>
<organism evidence="7 8">
    <name type="scientific">Olsenella profusa</name>
    <dbReference type="NCBI Taxonomy" id="138595"/>
    <lineage>
        <taxon>Bacteria</taxon>
        <taxon>Bacillati</taxon>
        <taxon>Actinomycetota</taxon>
        <taxon>Coriobacteriia</taxon>
        <taxon>Coriobacteriales</taxon>
        <taxon>Atopobiaceae</taxon>
        <taxon>Olsenella</taxon>
    </lineage>
</organism>
<dbReference type="SUPFAM" id="SSF53335">
    <property type="entry name" value="S-adenosyl-L-methionine-dependent methyltransferases"/>
    <property type="match status" value="1"/>
</dbReference>
<feature type="binding site" evidence="6">
    <location>
        <position position="96"/>
    </location>
    <ligand>
        <name>S-adenosyl-L-methionine</name>
        <dbReference type="ChEBI" id="CHEBI:59789"/>
    </ligand>
</feature>
<gene>
    <name evidence="6 7" type="primary">rsmG</name>
    <name evidence="7" type="ORF">H9X80_02670</name>
</gene>
<protein>
    <recommendedName>
        <fullName evidence="6">Ribosomal RNA small subunit methyltransferase G</fullName>
        <ecNumber evidence="6">2.1.1.-</ecNumber>
    </recommendedName>
    <alternativeName>
        <fullName evidence="6">16S rRNA 7-methylguanosine methyltransferase</fullName>
        <shortName evidence="6">16S rRNA m7G methyltransferase</shortName>
    </alternativeName>
</protein>
<sequence>MVSCPDWINMHDALIAQLVEELAVFGIRCKKEQAELMVRHLELLIEKNKVVNLTRITEPADAVTLHLVDSLLPLASREVSVSEKDRYLDLGTGGGFPGIPFGVMTGSHGTLLDSVGKKVAAVNEFIQELGMRRLVAVHDRVEDYARTHGGSQTIVLARAVAQTNALVEYATPLLSHNGLLLVQKGRPETEEIERGVRAAKICGLELVSRETFELPRGLGHREVLVFKKVRKPTIKLPRKTGLAKREPLGE</sequence>
<evidence type="ECO:0000256" key="3">
    <source>
        <dbReference type="ARBA" id="ARBA00022603"/>
    </source>
</evidence>
<evidence type="ECO:0000256" key="4">
    <source>
        <dbReference type="ARBA" id="ARBA00022679"/>
    </source>
</evidence>
<dbReference type="PANTHER" id="PTHR31760:SF0">
    <property type="entry name" value="S-ADENOSYL-L-METHIONINE-DEPENDENT METHYLTRANSFERASES SUPERFAMILY PROTEIN"/>
    <property type="match status" value="1"/>
</dbReference>
<keyword evidence="4 6" id="KW-0808">Transferase</keyword>
<accession>A0ABS2F1N7</accession>
<evidence type="ECO:0000256" key="2">
    <source>
        <dbReference type="ARBA" id="ARBA00022552"/>
    </source>
</evidence>
<keyword evidence="1 6" id="KW-0963">Cytoplasm</keyword>